<dbReference type="Proteomes" id="UP000886879">
    <property type="component" value="Unassembled WGS sequence"/>
</dbReference>
<reference evidence="1" key="1">
    <citation type="submission" date="2020-10" db="EMBL/GenBank/DDBJ databases">
        <authorList>
            <person name="Gilroy R."/>
        </authorList>
    </citation>
    <scope>NUCLEOTIDE SEQUENCE</scope>
    <source>
        <strain evidence="1">ChiGjej2B2-12916</strain>
    </source>
</reference>
<comment type="caution">
    <text evidence="1">The sequence shown here is derived from an EMBL/GenBank/DDBJ whole genome shotgun (WGS) entry which is preliminary data.</text>
</comment>
<evidence type="ECO:0000313" key="2">
    <source>
        <dbReference type="Proteomes" id="UP000886879"/>
    </source>
</evidence>
<reference evidence="1" key="2">
    <citation type="journal article" date="2021" name="PeerJ">
        <title>Extensive microbial diversity within the chicken gut microbiome revealed by metagenomics and culture.</title>
        <authorList>
            <person name="Gilroy R."/>
            <person name="Ravi A."/>
            <person name="Getino M."/>
            <person name="Pursley I."/>
            <person name="Horton D.L."/>
            <person name="Alikhan N.F."/>
            <person name="Baker D."/>
            <person name="Gharbi K."/>
            <person name="Hall N."/>
            <person name="Watson M."/>
            <person name="Adriaenssens E.M."/>
            <person name="Foster-Nyarko E."/>
            <person name="Jarju S."/>
            <person name="Secka A."/>
            <person name="Antonio M."/>
            <person name="Oren A."/>
            <person name="Chaudhuri R.R."/>
            <person name="La Ragione R."/>
            <person name="Hildebrand F."/>
            <person name="Pallen M.J."/>
        </authorList>
    </citation>
    <scope>NUCLEOTIDE SEQUENCE</scope>
    <source>
        <strain evidence="1">ChiGjej2B2-12916</strain>
    </source>
</reference>
<accession>A0A9D0YRL1</accession>
<dbReference type="EMBL" id="DVFO01000036">
    <property type="protein sequence ID" value="HIQ60702.1"/>
    <property type="molecule type" value="Genomic_DNA"/>
</dbReference>
<evidence type="ECO:0000313" key="1">
    <source>
        <dbReference type="EMBL" id="HIQ60702.1"/>
    </source>
</evidence>
<dbReference type="SUPFAM" id="SSF54611">
    <property type="entry name" value="SecB-like"/>
    <property type="match status" value="1"/>
</dbReference>
<proteinExistence type="predicted"/>
<dbReference type="Gene3D" id="3.10.420.10">
    <property type="entry name" value="SecB-like"/>
    <property type="match status" value="1"/>
</dbReference>
<name>A0A9D0YRL1_9FIRM</name>
<dbReference type="InterPro" id="IPR035958">
    <property type="entry name" value="SecB-like_sf"/>
</dbReference>
<organism evidence="1 2">
    <name type="scientific">Candidatus Enterenecus faecium</name>
    <dbReference type="NCBI Taxonomy" id="2840780"/>
    <lineage>
        <taxon>Bacteria</taxon>
        <taxon>Bacillati</taxon>
        <taxon>Bacillota</taxon>
        <taxon>Clostridia</taxon>
        <taxon>Eubacteriales</taxon>
        <taxon>Candidatus Enterenecus</taxon>
    </lineage>
</organism>
<dbReference type="AlphaFoldDB" id="A0A9D0YRL1"/>
<protein>
    <submittedName>
        <fullName evidence="1">Protein-export chaperone SecB</fullName>
    </submittedName>
</protein>
<gene>
    <name evidence="1" type="ORF">IAD31_03780</name>
</gene>
<sequence length="154" mass="17743">MVQWNTGKINKKGEVPTMADLQMLSYKLEDLQFFNKLDKAGQVQLENNSNFTVKYNADSTKCVAKLYQCVKDKTDNPDHRFFASVELVGLFQVTGEVTDDDKKEFHVRCYEQLFCYADTLVSRVCEAGGMPNFRLLRRPMTKDSVQVKQPNQNK</sequence>